<keyword evidence="6" id="KW-0547">Nucleotide-binding</keyword>
<protein>
    <recommendedName>
        <fullName evidence="11">CCA tRNA nucleotidyltransferase</fullName>
    </recommendedName>
</protein>
<proteinExistence type="predicted"/>
<dbReference type="InterPro" id="IPR043519">
    <property type="entry name" value="NT_sf"/>
</dbReference>
<dbReference type="InterPro" id="IPR032828">
    <property type="entry name" value="PolyA_RNA-bd"/>
</dbReference>
<dbReference type="Pfam" id="PF12627">
    <property type="entry name" value="PolyA_pol_RNAbd"/>
    <property type="match status" value="1"/>
</dbReference>
<keyword evidence="7" id="KW-0460">Magnesium</keyword>
<dbReference type="InterPro" id="IPR002646">
    <property type="entry name" value="PolA_pol_head_dom"/>
</dbReference>
<evidence type="ECO:0008006" key="11">
    <source>
        <dbReference type="Google" id="ProtNLM"/>
    </source>
</evidence>
<evidence type="ECO:0000256" key="5">
    <source>
        <dbReference type="ARBA" id="ARBA00022723"/>
    </source>
</evidence>
<reference evidence="10" key="1">
    <citation type="journal article" date="2015" name="Nature">
        <title>Complex archaea that bridge the gap between prokaryotes and eukaryotes.</title>
        <authorList>
            <person name="Spang A."/>
            <person name="Saw J.H."/>
            <person name="Jorgensen S.L."/>
            <person name="Zaremba-Niedzwiedzka K."/>
            <person name="Martijn J."/>
            <person name="Lind A.E."/>
            <person name="van Eijk R."/>
            <person name="Schleper C."/>
            <person name="Guy L."/>
            <person name="Ettema T.J."/>
        </authorList>
    </citation>
    <scope>NUCLEOTIDE SEQUENCE</scope>
</reference>
<dbReference type="GO" id="GO:0046872">
    <property type="term" value="F:metal ion binding"/>
    <property type="evidence" value="ECO:0007669"/>
    <property type="project" value="UniProtKB-KW"/>
</dbReference>
<accession>A0A0F9E5R7</accession>
<keyword evidence="2" id="KW-0808">Transferase</keyword>
<dbReference type="InterPro" id="IPR050264">
    <property type="entry name" value="Bact_CCA-adding_enz_type3_sf"/>
</dbReference>
<keyword evidence="4" id="KW-0548">Nucleotidyltransferase</keyword>
<feature type="domain" description="Poly A polymerase head" evidence="8">
    <location>
        <begin position="3"/>
        <end position="82"/>
    </location>
</feature>
<dbReference type="EMBL" id="LAZR01038502">
    <property type="protein sequence ID" value="KKL19398.1"/>
    <property type="molecule type" value="Genomic_DNA"/>
</dbReference>
<keyword evidence="3" id="KW-0819">tRNA processing</keyword>
<keyword evidence="5" id="KW-0479">Metal-binding</keyword>
<organism evidence="10">
    <name type="scientific">marine sediment metagenome</name>
    <dbReference type="NCBI Taxonomy" id="412755"/>
    <lineage>
        <taxon>unclassified sequences</taxon>
        <taxon>metagenomes</taxon>
        <taxon>ecological metagenomes</taxon>
    </lineage>
</organism>
<dbReference type="GO" id="GO:0000166">
    <property type="term" value="F:nucleotide binding"/>
    <property type="evidence" value="ECO:0007669"/>
    <property type="project" value="UniProtKB-KW"/>
</dbReference>
<sequence>MVGAKFGVAIVIDHRRHVEVATFRTDLSYSDGRRPDAVKFASAREDALRRDFTINGMFYDPIAEKVVDYVDGRKDLAAGVLRAIGEPERRFSEDYLRMLRAARFAARFGFRIAPATAAAIRHNARRVVQVSGERIRDELDKMLAHRSADRAIGLMDRLGLLREVLPELYEAPGVLASARRRVKAVARRGDRDLTRGALLCGLGRSDIRNIIRRWGAANATRDSLLWLSANLQKWDRLRAASLAELKQALARKDFPQLMALSRLEETAATGKDSAWRAISRQASRIPATRVSPKPILTGRDVIAMGMTPGPGLGKVVKQVYEAQLNERFRSRREALRLARELIAKAGDGR</sequence>
<dbReference type="AlphaFoldDB" id="A0A0F9E5R7"/>
<evidence type="ECO:0000256" key="2">
    <source>
        <dbReference type="ARBA" id="ARBA00022679"/>
    </source>
</evidence>
<evidence type="ECO:0000256" key="6">
    <source>
        <dbReference type="ARBA" id="ARBA00022741"/>
    </source>
</evidence>
<dbReference type="GO" id="GO:0016779">
    <property type="term" value="F:nucleotidyltransferase activity"/>
    <property type="evidence" value="ECO:0007669"/>
    <property type="project" value="UniProtKB-KW"/>
</dbReference>
<dbReference type="Gene3D" id="1.10.3090.10">
    <property type="entry name" value="cca-adding enzyme, domain 2"/>
    <property type="match status" value="1"/>
</dbReference>
<evidence type="ECO:0000256" key="3">
    <source>
        <dbReference type="ARBA" id="ARBA00022694"/>
    </source>
</evidence>
<evidence type="ECO:0000313" key="10">
    <source>
        <dbReference type="EMBL" id="KKL19398.1"/>
    </source>
</evidence>
<evidence type="ECO:0000256" key="4">
    <source>
        <dbReference type="ARBA" id="ARBA00022695"/>
    </source>
</evidence>
<dbReference type="Pfam" id="PF01743">
    <property type="entry name" value="PolyA_pol"/>
    <property type="match status" value="1"/>
</dbReference>
<evidence type="ECO:0000259" key="8">
    <source>
        <dbReference type="Pfam" id="PF01743"/>
    </source>
</evidence>
<feature type="domain" description="tRNA nucleotidyltransferase/poly(A) polymerase RNA and SrmB- binding" evidence="9">
    <location>
        <begin position="109"/>
        <end position="168"/>
    </location>
</feature>
<dbReference type="PANTHER" id="PTHR46173">
    <property type="entry name" value="CCA TRNA NUCLEOTIDYLTRANSFERASE 1, MITOCHONDRIAL"/>
    <property type="match status" value="1"/>
</dbReference>
<dbReference type="PANTHER" id="PTHR46173:SF1">
    <property type="entry name" value="CCA TRNA NUCLEOTIDYLTRANSFERASE 1, MITOCHONDRIAL"/>
    <property type="match status" value="1"/>
</dbReference>
<comment type="cofactor">
    <cofactor evidence="1">
        <name>Mg(2+)</name>
        <dbReference type="ChEBI" id="CHEBI:18420"/>
    </cofactor>
</comment>
<dbReference type="SUPFAM" id="SSF81301">
    <property type="entry name" value="Nucleotidyltransferase"/>
    <property type="match status" value="1"/>
</dbReference>
<dbReference type="GO" id="GO:0008033">
    <property type="term" value="P:tRNA processing"/>
    <property type="evidence" value="ECO:0007669"/>
    <property type="project" value="UniProtKB-KW"/>
</dbReference>
<evidence type="ECO:0000256" key="7">
    <source>
        <dbReference type="ARBA" id="ARBA00022842"/>
    </source>
</evidence>
<dbReference type="GO" id="GO:0000049">
    <property type="term" value="F:tRNA binding"/>
    <property type="evidence" value="ECO:0007669"/>
    <property type="project" value="TreeGrafter"/>
</dbReference>
<comment type="caution">
    <text evidence="10">The sequence shown here is derived from an EMBL/GenBank/DDBJ whole genome shotgun (WGS) entry which is preliminary data.</text>
</comment>
<evidence type="ECO:0000256" key="1">
    <source>
        <dbReference type="ARBA" id="ARBA00001946"/>
    </source>
</evidence>
<evidence type="ECO:0000259" key="9">
    <source>
        <dbReference type="Pfam" id="PF12627"/>
    </source>
</evidence>
<dbReference type="SUPFAM" id="SSF81891">
    <property type="entry name" value="Poly A polymerase C-terminal region-like"/>
    <property type="match status" value="1"/>
</dbReference>
<gene>
    <name evidence="10" type="ORF">LCGC14_2465870</name>
</gene>
<dbReference type="Gene3D" id="3.30.460.10">
    <property type="entry name" value="Beta Polymerase, domain 2"/>
    <property type="match status" value="1"/>
</dbReference>
<name>A0A0F9E5R7_9ZZZZ</name>